<dbReference type="Pfam" id="PF00001">
    <property type="entry name" value="7tm_1"/>
    <property type="match status" value="2"/>
</dbReference>
<evidence type="ECO:0000256" key="3">
    <source>
        <dbReference type="ARBA" id="ARBA00022692"/>
    </source>
</evidence>
<keyword evidence="4 10" id="KW-1133">Transmembrane helix</keyword>
<keyword evidence="13" id="KW-1185">Reference proteome</keyword>
<dbReference type="AlphaFoldDB" id="A0A3M7RSB6"/>
<dbReference type="PRINTS" id="PR00237">
    <property type="entry name" value="GPCRRHODOPSN"/>
</dbReference>
<dbReference type="GO" id="GO:0016020">
    <property type="term" value="C:membrane"/>
    <property type="evidence" value="ECO:0007669"/>
    <property type="project" value="UniProtKB-SubCell"/>
</dbReference>
<feature type="transmembrane region" description="Helical" evidence="10">
    <location>
        <begin position="100"/>
        <end position="121"/>
    </location>
</feature>
<comment type="similarity">
    <text evidence="2 9">Belongs to the G-protein coupled receptor 1 family.</text>
</comment>
<evidence type="ECO:0000259" key="11">
    <source>
        <dbReference type="PROSITE" id="PS50262"/>
    </source>
</evidence>
<evidence type="ECO:0000256" key="9">
    <source>
        <dbReference type="RuleBase" id="RU000688"/>
    </source>
</evidence>
<comment type="subcellular location">
    <subcellularLocation>
        <location evidence="1">Membrane</location>
        <topology evidence="1">Multi-pass membrane protein</topology>
    </subcellularLocation>
</comment>
<name>A0A3M7RSB6_BRAPC</name>
<feature type="transmembrane region" description="Helical" evidence="10">
    <location>
        <begin position="221"/>
        <end position="246"/>
    </location>
</feature>
<dbReference type="PROSITE" id="PS50262">
    <property type="entry name" value="G_PROTEIN_RECEP_F1_2"/>
    <property type="match status" value="1"/>
</dbReference>
<evidence type="ECO:0000313" key="12">
    <source>
        <dbReference type="EMBL" id="RNA26422.1"/>
    </source>
</evidence>
<evidence type="ECO:0000256" key="10">
    <source>
        <dbReference type="SAM" id="Phobius"/>
    </source>
</evidence>
<dbReference type="GO" id="GO:0004983">
    <property type="term" value="F:neuropeptide Y receptor activity"/>
    <property type="evidence" value="ECO:0007669"/>
    <property type="project" value="InterPro"/>
</dbReference>
<evidence type="ECO:0000313" key="13">
    <source>
        <dbReference type="Proteomes" id="UP000276133"/>
    </source>
</evidence>
<keyword evidence="8 9" id="KW-0807">Transducer</keyword>
<dbReference type="PANTHER" id="PTHR24235">
    <property type="entry name" value="NEUROPEPTIDE Y RECEPTOR"/>
    <property type="match status" value="1"/>
</dbReference>
<evidence type="ECO:0000256" key="6">
    <source>
        <dbReference type="ARBA" id="ARBA00023136"/>
    </source>
</evidence>
<dbReference type="PROSITE" id="PS00237">
    <property type="entry name" value="G_PROTEIN_RECEP_F1_1"/>
    <property type="match status" value="1"/>
</dbReference>
<protein>
    <submittedName>
        <fullName evidence="12">Neuropeptide F receptor-like</fullName>
    </submittedName>
</protein>
<keyword evidence="7 9" id="KW-0675">Receptor</keyword>
<proteinExistence type="inferred from homology"/>
<dbReference type="InterPro" id="IPR017452">
    <property type="entry name" value="GPCR_Rhodpsn_7TM"/>
</dbReference>
<accession>A0A3M7RSB6</accession>
<dbReference type="OrthoDB" id="5975336at2759"/>
<feature type="transmembrane region" description="Helical" evidence="10">
    <location>
        <begin position="63"/>
        <end position="88"/>
    </location>
</feature>
<feature type="domain" description="G-protein coupled receptors family 1 profile" evidence="11">
    <location>
        <begin position="42"/>
        <end position="344"/>
    </location>
</feature>
<dbReference type="EMBL" id="REGN01002743">
    <property type="protein sequence ID" value="RNA26422.1"/>
    <property type="molecule type" value="Genomic_DNA"/>
</dbReference>
<dbReference type="SUPFAM" id="SSF81321">
    <property type="entry name" value="Family A G protein-coupled receptor-like"/>
    <property type="match status" value="1"/>
</dbReference>
<evidence type="ECO:0000256" key="5">
    <source>
        <dbReference type="ARBA" id="ARBA00023040"/>
    </source>
</evidence>
<keyword evidence="3 9" id="KW-0812">Transmembrane</keyword>
<evidence type="ECO:0000256" key="4">
    <source>
        <dbReference type="ARBA" id="ARBA00022989"/>
    </source>
</evidence>
<evidence type="ECO:0000256" key="7">
    <source>
        <dbReference type="ARBA" id="ARBA00023170"/>
    </source>
</evidence>
<gene>
    <name evidence="12" type="ORF">BpHYR1_028770</name>
</gene>
<dbReference type="PANTHER" id="PTHR24235:SF12">
    <property type="entry name" value="G-PROTEIN COUPLED RECEPTORS FAMILY 1 PROFILE DOMAIN-CONTAINING PROTEIN"/>
    <property type="match status" value="1"/>
</dbReference>
<feature type="transmembrane region" description="Helical" evidence="10">
    <location>
        <begin position="24"/>
        <end position="51"/>
    </location>
</feature>
<feature type="transmembrane region" description="Helical" evidence="10">
    <location>
        <begin position="142"/>
        <end position="160"/>
    </location>
</feature>
<dbReference type="Gene3D" id="1.20.1070.10">
    <property type="entry name" value="Rhodopsin 7-helix transmembrane proteins"/>
    <property type="match status" value="1"/>
</dbReference>
<dbReference type="PRINTS" id="PR01012">
    <property type="entry name" value="NRPEPTIDEYR"/>
</dbReference>
<evidence type="ECO:0000256" key="1">
    <source>
        <dbReference type="ARBA" id="ARBA00004141"/>
    </source>
</evidence>
<keyword evidence="6 10" id="KW-0472">Membrane</keyword>
<feature type="transmembrane region" description="Helical" evidence="10">
    <location>
        <begin position="279"/>
        <end position="299"/>
    </location>
</feature>
<dbReference type="STRING" id="10195.A0A3M7RSB6"/>
<reference evidence="12 13" key="1">
    <citation type="journal article" date="2018" name="Sci. Rep.">
        <title>Genomic signatures of local adaptation to the degree of environmental predictability in rotifers.</title>
        <authorList>
            <person name="Franch-Gras L."/>
            <person name="Hahn C."/>
            <person name="Garcia-Roger E.M."/>
            <person name="Carmona M.J."/>
            <person name="Serra M."/>
            <person name="Gomez A."/>
        </authorList>
    </citation>
    <scope>NUCLEOTIDE SEQUENCE [LARGE SCALE GENOMIC DNA]</scope>
    <source>
        <strain evidence="12">HYR1</strain>
    </source>
</reference>
<dbReference type="Proteomes" id="UP000276133">
    <property type="component" value="Unassembled WGS sequence"/>
</dbReference>
<keyword evidence="5 9" id="KW-0297">G-protein coupled receptor</keyword>
<sequence length="392" mass="46606">MFHLEENSTFSEAINFEETIDRPLMGFMIVVHTFIIAFGIFGNSLVIYLVVCNIRLRNVRNAFMLNLTLSNLLLVTICTPSFLFSIIFPQWTMGIFWCKFLHSIQIVIMLVSAFSIMMIAIDRWMFVVYSRSRQFKKQDTTVVIIFIWILAILLSMPTFWHRTTKELYDENIMNLLNYRLSSLNSSLELPFSNINDIKMTFFQNNRKYCVENWSDTFYKRLYIMVLFFLEFVLPCLSMFITYFWIVSFLKRHDDKMSHHEQLRRKLIQKERPHQKNCRLLSALCLTFIICCLPLSLFNIKAEFDIGKMSKAINHNSFQEKEIYSPLTILTTLEELNTIISPLLYGWMNHNFRYEIREKIKILRKKYGRVQNCEPSSQKPQKCLQKAQFNISA</sequence>
<dbReference type="InterPro" id="IPR000611">
    <property type="entry name" value="NPY_rcpt"/>
</dbReference>
<organism evidence="12 13">
    <name type="scientific">Brachionus plicatilis</name>
    <name type="common">Marine rotifer</name>
    <name type="synonym">Brachionus muelleri</name>
    <dbReference type="NCBI Taxonomy" id="10195"/>
    <lineage>
        <taxon>Eukaryota</taxon>
        <taxon>Metazoa</taxon>
        <taxon>Spiralia</taxon>
        <taxon>Gnathifera</taxon>
        <taxon>Rotifera</taxon>
        <taxon>Eurotatoria</taxon>
        <taxon>Monogononta</taxon>
        <taxon>Pseudotrocha</taxon>
        <taxon>Ploima</taxon>
        <taxon>Brachionidae</taxon>
        <taxon>Brachionus</taxon>
    </lineage>
</organism>
<evidence type="ECO:0000256" key="8">
    <source>
        <dbReference type="ARBA" id="ARBA00023224"/>
    </source>
</evidence>
<dbReference type="InterPro" id="IPR000276">
    <property type="entry name" value="GPCR_Rhodpsn"/>
</dbReference>
<comment type="caution">
    <text evidence="12">The sequence shown here is derived from an EMBL/GenBank/DDBJ whole genome shotgun (WGS) entry which is preliminary data.</text>
</comment>
<evidence type="ECO:0000256" key="2">
    <source>
        <dbReference type="ARBA" id="ARBA00010663"/>
    </source>
</evidence>